<reference evidence="1 2" key="1">
    <citation type="journal article" date="2015" name="Nature">
        <title>rRNA introns, odd ribosomes, and small enigmatic genomes across a large radiation of phyla.</title>
        <authorList>
            <person name="Brown C.T."/>
            <person name="Hug L.A."/>
            <person name="Thomas B.C."/>
            <person name="Sharon I."/>
            <person name="Castelle C.J."/>
            <person name="Singh A."/>
            <person name="Wilkins M.J."/>
            <person name="Williams K.H."/>
            <person name="Banfield J.F."/>
        </authorList>
    </citation>
    <scope>NUCLEOTIDE SEQUENCE [LARGE SCALE GENOMIC DNA]</scope>
</reference>
<evidence type="ECO:0000313" key="2">
    <source>
        <dbReference type="Proteomes" id="UP000033935"/>
    </source>
</evidence>
<comment type="caution">
    <text evidence="1">The sequence shown here is derived from an EMBL/GenBank/DDBJ whole genome shotgun (WGS) entry which is preliminary data.</text>
</comment>
<gene>
    <name evidence="1" type="ORF">UT30_C0001G0045</name>
</gene>
<protein>
    <submittedName>
        <fullName evidence="1">Uncharacterized protein</fullName>
    </submittedName>
</protein>
<sequence>MSVQLVRSDVLLVQLLRGDADVKDRVRNDPGMALTALGSLHGEKRLSVSVQARVLEEIVSLVSDPAQVRQLLSTHLTDEATAEMIAVMGDRPSVAAQIVDIQTVLAALEMDVGMNDATSGLEASLLLRAWALNLKDRPDWEQELDLPLGSSTLRVLLVAAIFDEYGGEASDITPDVWLEVGLNPDEAQELLTRLIEQDELPEFSELSIAAARKQLRERTKAFMEETSDWAIGKIAEELDI</sequence>
<dbReference type="Proteomes" id="UP000033935">
    <property type="component" value="Unassembled WGS sequence"/>
</dbReference>
<dbReference type="AlphaFoldDB" id="A0A0G0MXA7"/>
<accession>A0A0G0MXA7</accession>
<name>A0A0G0MXA7_9BACT</name>
<organism evidence="1 2">
    <name type="scientific">Candidatus Uhrbacteria bacterium GW2011_GWF2_39_13</name>
    <dbReference type="NCBI Taxonomy" id="1618995"/>
    <lineage>
        <taxon>Bacteria</taxon>
        <taxon>Candidatus Uhriibacteriota</taxon>
    </lineage>
</organism>
<proteinExistence type="predicted"/>
<dbReference type="EMBL" id="LBWG01000001">
    <property type="protein sequence ID" value="KKR05086.1"/>
    <property type="molecule type" value="Genomic_DNA"/>
</dbReference>
<evidence type="ECO:0000313" key="1">
    <source>
        <dbReference type="EMBL" id="KKR05086.1"/>
    </source>
</evidence>